<dbReference type="Pfam" id="PF11888">
    <property type="entry name" value="DUF3408"/>
    <property type="match status" value="1"/>
</dbReference>
<dbReference type="InterPro" id="IPR021823">
    <property type="entry name" value="DUF3408"/>
</dbReference>
<accession>A0A212J884</accession>
<protein>
    <recommendedName>
        <fullName evidence="2">DUF3408 domain-containing protein</fullName>
    </recommendedName>
</protein>
<evidence type="ECO:0008006" key="2">
    <source>
        <dbReference type="Google" id="ProtNLM"/>
    </source>
</evidence>
<dbReference type="RefSeq" id="WP_366921418.1">
    <property type="nucleotide sequence ID" value="NZ_LT599021.1"/>
</dbReference>
<proteinExistence type="predicted"/>
<dbReference type="AlphaFoldDB" id="A0A212J884"/>
<organism evidence="1">
    <name type="scientific">uncultured Dysgonomonas sp</name>
    <dbReference type="NCBI Taxonomy" id="206096"/>
    <lineage>
        <taxon>Bacteria</taxon>
        <taxon>Pseudomonadati</taxon>
        <taxon>Bacteroidota</taxon>
        <taxon>Bacteroidia</taxon>
        <taxon>Bacteroidales</taxon>
        <taxon>Dysgonomonadaceae</taxon>
        <taxon>Dysgonomonas</taxon>
        <taxon>environmental samples</taxon>
    </lineage>
</organism>
<gene>
    <name evidence="1" type="ORF">KL86DYS2_10948</name>
</gene>
<dbReference type="EMBL" id="FLUL01000001">
    <property type="protein sequence ID" value="SBV95648.1"/>
    <property type="molecule type" value="Genomic_DNA"/>
</dbReference>
<evidence type="ECO:0000313" key="1">
    <source>
        <dbReference type="EMBL" id="SBV95648.1"/>
    </source>
</evidence>
<name>A0A212J884_9BACT</name>
<sequence length="114" mass="14186">MIIISRKYFNQKTMKKRKKINKRMTPRETSNVATSTAVQQYETYFFKEIQNRTRDRKVVYIRKEFHERMMRIVRVIGENDYTLFDYLNNVLEHHFDTYQNEITELYRKKNTDIF</sequence>
<reference evidence="1" key="1">
    <citation type="submission" date="2016-04" db="EMBL/GenBank/DDBJ databases">
        <authorList>
            <person name="Evans L.H."/>
            <person name="Alamgir A."/>
            <person name="Owens N."/>
            <person name="Weber N.D."/>
            <person name="Virtaneva K."/>
            <person name="Barbian K."/>
            <person name="Babar A."/>
            <person name="Rosenke K."/>
        </authorList>
    </citation>
    <scope>NUCLEOTIDE SEQUENCE</scope>
    <source>
        <strain evidence="1">86-2</strain>
    </source>
</reference>